<dbReference type="SUPFAM" id="SSF46689">
    <property type="entry name" value="Homeodomain-like"/>
    <property type="match status" value="2"/>
</dbReference>
<dbReference type="PANTHER" id="PTHR46796">
    <property type="entry name" value="HTH-TYPE TRANSCRIPTIONAL ACTIVATOR RHAS-RELATED"/>
    <property type="match status" value="1"/>
</dbReference>
<dbReference type="GO" id="GO:0043565">
    <property type="term" value="F:sequence-specific DNA binding"/>
    <property type="evidence" value="ECO:0007669"/>
    <property type="project" value="InterPro"/>
</dbReference>
<accession>A0A380P4R5</accession>
<gene>
    <name evidence="6" type="ORF">NCTC7807_04149</name>
</gene>
<dbReference type="GO" id="GO:0003700">
    <property type="term" value="F:DNA-binding transcription factor activity"/>
    <property type="evidence" value="ECO:0007669"/>
    <property type="project" value="InterPro"/>
</dbReference>
<keyword evidence="3" id="KW-0804">Transcription</keyword>
<organism evidence="6 7">
    <name type="scientific">Streptomyces griseus</name>
    <dbReference type="NCBI Taxonomy" id="1911"/>
    <lineage>
        <taxon>Bacteria</taxon>
        <taxon>Bacillati</taxon>
        <taxon>Actinomycetota</taxon>
        <taxon>Actinomycetes</taxon>
        <taxon>Kitasatosporales</taxon>
        <taxon>Streptomycetaceae</taxon>
        <taxon>Streptomyces</taxon>
    </lineage>
</organism>
<dbReference type="RefSeq" id="WP_115069198.1">
    <property type="nucleotide sequence ID" value="NZ_UHID01000007.1"/>
</dbReference>
<evidence type="ECO:0000313" key="6">
    <source>
        <dbReference type="EMBL" id="SUP60085.1"/>
    </source>
</evidence>
<evidence type="ECO:0000256" key="4">
    <source>
        <dbReference type="SAM" id="MobiDB-lite"/>
    </source>
</evidence>
<dbReference type="Pfam" id="PF12852">
    <property type="entry name" value="Cupin_6"/>
    <property type="match status" value="1"/>
</dbReference>
<feature type="domain" description="HTH araC/xylS-type" evidence="5">
    <location>
        <begin position="200"/>
        <end position="298"/>
    </location>
</feature>
<keyword evidence="1" id="KW-0805">Transcription regulation</keyword>
<dbReference type="AlphaFoldDB" id="A0A380P4R5"/>
<evidence type="ECO:0000256" key="2">
    <source>
        <dbReference type="ARBA" id="ARBA00023125"/>
    </source>
</evidence>
<dbReference type="Gene3D" id="1.10.10.60">
    <property type="entry name" value="Homeodomain-like"/>
    <property type="match status" value="2"/>
</dbReference>
<sequence length="330" mass="35399">MSDPLTDLVGLLRPRTVLWKRIDAAGEWAVGFTAAHGVKFGVLTRGNCLLLADGPPLRLNAGDFLLLCGPAPFRFASGPDVRPVEGEALLAEVSDNVIRLGSNTDDPVRLIGGAFLLEPADHDLLHHLVPDRIHLPGTADGTARIARLLDLIGDEATADRPGAAFVLPRLVEVMLVEALRSERVTPPRGMLRALRDPNLGAALLAFHADVRHPWTVAELATAAHLSRTVFAARFAEQVGTTPVAYVLAWRMALAKDALTHSDQTIEEIARTVGYGSASAFSNAFHRFTGSRPGRDRRLLHAAGEAAGESATSMVNRHATPNAGWMPSRRG</sequence>
<keyword evidence="2" id="KW-0238">DNA-binding</keyword>
<dbReference type="Pfam" id="PF12833">
    <property type="entry name" value="HTH_18"/>
    <property type="match status" value="1"/>
</dbReference>
<dbReference type="InterPro" id="IPR009057">
    <property type="entry name" value="Homeodomain-like_sf"/>
</dbReference>
<dbReference type="EMBL" id="UHID01000007">
    <property type="protein sequence ID" value="SUP60085.1"/>
    <property type="molecule type" value="Genomic_DNA"/>
</dbReference>
<dbReference type="InterPro" id="IPR018060">
    <property type="entry name" value="HTH_AraC"/>
</dbReference>
<name>A0A380P4R5_STRGR</name>
<evidence type="ECO:0000256" key="3">
    <source>
        <dbReference type="ARBA" id="ARBA00023163"/>
    </source>
</evidence>
<evidence type="ECO:0000259" key="5">
    <source>
        <dbReference type="PROSITE" id="PS01124"/>
    </source>
</evidence>
<feature type="region of interest" description="Disordered" evidence="4">
    <location>
        <begin position="305"/>
        <end position="330"/>
    </location>
</feature>
<dbReference type="PROSITE" id="PS01124">
    <property type="entry name" value="HTH_ARAC_FAMILY_2"/>
    <property type="match status" value="1"/>
</dbReference>
<reference evidence="6 7" key="1">
    <citation type="submission" date="2018-06" db="EMBL/GenBank/DDBJ databases">
        <authorList>
            <consortium name="Pathogen Informatics"/>
            <person name="Doyle S."/>
        </authorList>
    </citation>
    <scope>NUCLEOTIDE SEQUENCE [LARGE SCALE GENOMIC DNA]</scope>
    <source>
        <strain evidence="6 7">NCTC7807</strain>
    </source>
</reference>
<protein>
    <submittedName>
        <fullName evidence="6">AraC-family transcriptional regulator</fullName>
    </submittedName>
</protein>
<dbReference type="InterPro" id="IPR050204">
    <property type="entry name" value="AraC_XylS_family_regulators"/>
</dbReference>
<evidence type="ECO:0000313" key="7">
    <source>
        <dbReference type="Proteomes" id="UP000254150"/>
    </source>
</evidence>
<proteinExistence type="predicted"/>
<dbReference type="PANTHER" id="PTHR46796:SF7">
    <property type="entry name" value="ARAC FAMILY TRANSCRIPTIONAL REGULATOR"/>
    <property type="match status" value="1"/>
</dbReference>
<dbReference type="SMART" id="SM00342">
    <property type="entry name" value="HTH_ARAC"/>
    <property type="match status" value="1"/>
</dbReference>
<evidence type="ECO:0000256" key="1">
    <source>
        <dbReference type="ARBA" id="ARBA00023015"/>
    </source>
</evidence>
<dbReference type="GeneID" id="95068916"/>
<dbReference type="InterPro" id="IPR032783">
    <property type="entry name" value="AraC_lig"/>
</dbReference>
<dbReference type="Proteomes" id="UP000254150">
    <property type="component" value="Unassembled WGS sequence"/>
</dbReference>